<dbReference type="AlphaFoldDB" id="A0ABD6F0H3"/>
<dbReference type="EMBL" id="JBGFUD010009747">
    <property type="protein sequence ID" value="MFH4982637.1"/>
    <property type="molecule type" value="Genomic_DNA"/>
</dbReference>
<dbReference type="PRINTS" id="PR00450">
    <property type="entry name" value="RECOVERIN"/>
</dbReference>
<dbReference type="InterPro" id="IPR011992">
    <property type="entry name" value="EF-hand-dom_pair"/>
</dbReference>
<dbReference type="InterPro" id="IPR002048">
    <property type="entry name" value="EF_hand_dom"/>
</dbReference>
<gene>
    <name evidence="3" type="ORF">AB6A40_009346</name>
</gene>
<evidence type="ECO:0000313" key="4">
    <source>
        <dbReference type="Proteomes" id="UP001608902"/>
    </source>
</evidence>
<reference evidence="3 4" key="1">
    <citation type="submission" date="2024-08" db="EMBL/GenBank/DDBJ databases">
        <title>Gnathostoma spinigerum genome.</title>
        <authorList>
            <person name="Gonzalez-Bertolin B."/>
            <person name="Monzon S."/>
            <person name="Zaballos A."/>
            <person name="Jimenez P."/>
            <person name="Dekumyoy P."/>
            <person name="Varona S."/>
            <person name="Cuesta I."/>
            <person name="Sumanam S."/>
            <person name="Adisakwattana P."/>
            <person name="Gasser R.B."/>
            <person name="Hernandez-Gonzalez A."/>
            <person name="Young N.D."/>
            <person name="Perteguer M.J."/>
        </authorList>
    </citation>
    <scope>NUCLEOTIDE SEQUENCE [LARGE SCALE GENOMIC DNA]</scope>
    <source>
        <strain evidence="3">AL3</strain>
        <tissue evidence="3">Liver</tissue>
    </source>
</reference>
<feature type="compositionally biased region" description="Basic and acidic residues" evidence="1">
    <location>
        <begin position="14"/>
        <end position="26"/>
    </location>
</feature>
<accession>A0ABD6F0H3</accession>
<evidence type="ECO:0000256" key="1">
    <source>
        <dbReference type="SAM" id="MobiDB-lite"/>
    </source>
</evidence>
<dbReference type="Proteomes" id="UP001608902">
    <property type="component" value="Unassembled WGS sequence"/>
</dbReference>
<feature type="region of interest" description="Disordered" evidence="1">
    <location>
        <begin position="1"/>
        <end position="26"/>
    </location>
</feature>
<comment type="caution">
    <text evidence="3">The sequence shown here is derived from an EMBL/GenBank/DDBJ whole genome shotgun (WGS) entry which is preliminary data.</text>
</comment>
<keyword evidence="4" id="KW-1185">Reference proteome</keyword>
<sequence length="60" mass="6857">MVGSVGSLPNDETTPERRTEKIFSQMDKNKDEKISVTEFVDGARNDPSIVRLLQYELRNT</sequence>
<feature type="domain" description="EF-hand" evidence="2">
    <location>
        <begin position="14"/>
        <end position="49"/>
    </location>
</feature>
<proteinExistence type="predicted"/>
<evidence type="ECO:0000313" key="3">
    <source>
        <dbReference type="EMBL" id="MFH4982637.1"/>
    </source>
</evidence>
<dbReference type="Gene3D" id="1.10.238.10">
    <property type="entry name" value="EF-hand"/>
    <property type="match status" value="1"/>
</dbReference>
<evidence type="ECO:0000259" key="2">
    <source>
        <dbReference type="PROSITE" id="PS50222"/>
    </source>
</evidence>
<protein>
    <recommendedName>
        <fullName evidence="2">EF-hand domain-containing protein</fullName>
    </recommendedName>
</protein>
<dbReference type="SUPFAM" id="SSF47473">
    <property type="entry name" value="EF-hand"/>
    <property type="match status" value="1"/>
</dbReference>
<name>A0ABD6F0H3_9BILA</name>
<dbReference type="PROSITE" id="PS50222">
    <property type="entry name" value="EF_HAND_2"/>
    <property type="match status" value="1"/>
</dbReference>
<organism evidence="3 4">
    <name type="scientific">Gnathostoma spinigerum</name>
    <dbReference type="NCBI Taxonomy" id="75299"/>
    <lineage>
        <taxon>Eukaryota</taxon>
        <taxon>Metazoa</taxon>
        <taxon>Ecdysozoa</taxon>
        <taxon>Nematoda</taxon>
        <taxon>Chromadorea</taxon>
        <taxon>Rhabditida</taxon>
        <taxon>Spirurina</taxon>
        <taxon>Gnathostomatomorpha</taxon>
        <taxon>Gnathostomatoidea</taxon>
        <taxon>Gnathostomatidae</taxon>
        <taxon>Gnathostoma</taxon>
    </lineage>
</organism>